<dbReference type="PANTHER" id="PTHR33979">
    <property type="entry name" value="OS02G0221600 PROTEIN"/>
    <property type="match status" value="1"/>
</dbReference>
<organism evidence="2 3">
    <name type="scientific">Kwoniella heveanensis BCC8398</name>
    <dbReference type="NCBI Taxonomy" id="1296120"/>
    <lineage>
        <taxon>Eukaryota</taxon>
        <taxon>Fungi</taxon>
        <taxon>Dikarya</taxon>
        <taxon>Basidiomycota</taxon>
        <taxon>Agaricomycotina</taxon>
        <taxon>Tremellomycetes</taxon>
        <taxon>Tremellales</taxon>
        <taxon>Cryptococcaceae</taxon>
        <taxon>Kwoniella</taxon>
    </lineage>
</organism>
<sequence>MGISDSISDWISAGNEGEWSFTNPTDAQRESYLFLGASFLVILTFWQGIIPYWIGFTVVKNVETGAIRRKVKFHTFHIPPWLFFLLPFKILTVLYHEICHAVIGKLSILWREVRHGVKGERGRIEFIMVDGELLVYSQFCPQRMLRYVADRNSASSEYEGGLTQFGGGTEPNMWLTLPAGYLGSCLFGCWFLFTGFDAKCILVCAFVRAKSGVKDHWHRLCAGFYRFVLCNQAGADKQLRKHAYKRDQKNEHANYHHNEDPDGPTEHDLHASQDRIMICSLVVGVLIWLAWNWNDSIYLRFVMLFIGLMNASYALWDVIQDGIMGAKDLEGEAGKKSTRFVATIWLIFELLITLSVLLLAYYVFHRNKAEQALESREFLPAQFPYGPADLKNDASFVGDKIEGTYKGIVGDDGNMIS</sequence>
<feature type="transmembrane region" description="Helical" evidence="1">
    <location>
        <begin position="80"/>
        <end position="103"/>
    </location>
</feature>
<feature type="transmembrane region" description="Helical" evidence="1">
    <location>
        <begin position="340"/>
        <end position="364"/>
    </location>
</feature>
<gene>
    <name evidence="2" type="ORF">I316_07217</name>
</gene>
<name>A0A1B9GJE8_9TREE</name>
<evidence type="ECO:0000313" key="3">
    <source>
        <dbReference type="Proteomes" id="UP000092666"/>
    </source>
</evidence>
<proteinExistence type="predicted"/>
<protein>
    <submittedName>
        <fullName evidence="2">Uncharacterized protein</fullName>
    </submittedName>
</protein>
<dbReference type="InterPro" id="IPR049500">
    <property type="entry name" value="Peptidase_M50B-like"/>
</dbReference>
<dbReference type="Proteomes" id="UP000092666">
    <property type="component" value="Unassembled WGS sequence"/>
</dbReference>
<dbReference type="OrthoDB" id="40823at2759"/>
<keyword evidence="1" id="KW-0812">Transmembrane</keyword>
<evidence type="ECO:0000313" key="2">
    <source>
        <dbReference type="EMBL" id="OCF31086.1"/>
    </source>
</evidence>
<dbReference type="AlphaFoldDB" id="A0A1B9GJE8"/>
<feature type="transmembrane region" description="Helical" evidence="1">
    <location>
        <begin position="297"/>
        <end position="319"/>
    </location>
</feature>
<keyword evidence="1" id="KW-0472">Membrane</keyword>
<evidence type="ECO:0000256" key="1">
    <source>
        <dbReference type="SAM" id="Phobius"/>
    </source>
</evidence>
<accession>A0A1B9GJE8</accession>
<dbReference type="Pfam" id="PF13398">
    <property type="entry name" value="Peptidase_M50B"/>
    <property type="match status" value="1"/>
</dbReference>
<keyword evidence="3" id="KW-1185">Reference proteome</keyword>
<feature type="transmembrane region" description="Helical" evidence="1">
    <location>
        <begin position="181"/>
        <end position="207"/>
    </location>
</feature>
<keyword evidence="1" id="KW-1133">Transmembrane helix</keyword>
<dbReference type="STRING" id="1296120.A0A1B9GJE8"/>
<dbReference type="EMBL" id="KI669513">
    <property type="protein sequence ID" value="OCF31086.1"/>
    <property type="molecule type" value="Genomic_DNA"/>
</dbReference>
<feature type="transmembrane region" description="Helical" evidence="1">
    <location>
        <begin position="32"/>
        <end position="59"/>
    </location>
</feature>
<dbReference type="PANTHER" id="PTHR33979:SF2">
    <property type="entry name" value="PEPTIDASE M50B-LIKE-DOMAIN-CONTAINING PROTEIN"/>
    <property type="match status" value="1"/>
</dbReference>
<reference evidence="2 3" key="1">
    <citation type="submission" date="2013-07" db="EMBL/GenBank/DDBJ databases">
        <title>The Genome Sequence of Cryptococcus heveanensis BCC8398.</title>
        <authorList>
            <consortium name="The Broad Institute Genome Sequencing Platform"/>
            <person name="Cuomo C."/>
            <person name="Litvintseva A."/>
            <person name="Chen Y."/>
            <person name="Heitman J."/>
            <person name="Sun S."/>
            <person name="Springer D."/>
            <person name="Dromer F."/>
            <person name="Young S.K."/>
            <person name="Zeng Q."/>
            <person name="Gargeya S."/>
            <person name="Fitzgerald M."/>
            <person name="Abouelleil A."/>
            <person name="Alvarado L."/>
            <person name="Berlin A.M."/>
            <person name="Chapman S.B."/>
            <person name="Dewar J."/>
            <person name="Goldberg J."/>
            <person name="Griggs A."/>
            <person name="Gujja S."/>
            <person name="Hansen M."/>
            <person name="Howarth C."/>
            <person name="Imamovic A."/>
            <person name="Larimer J."/>
            <person name="McCowan C."/>
            <person name="Murphy C."/>
            <person name="Pearson M."/>
            <person name="Priest M."/>
            <person name="Roberts A."/>
            <person name="Saif S."/>
            <person name="Shea T."/>
            <person name="Sykes S."/>
            <person name="Wortman J."/>
            <person name="Nusbaum C."/>
            <person name="Birren B."/>
        </authorList>
    </citation>
    <scope>NUCLEOTIDE SEQUENCE [LARGE SCALE GENOMIC DNA]</scope>
    <source>
        <strain evidence="2 3">BCC8398</strain>
    </source>
</reference>
<reference evidence="3" key="2">
    <citation type="submission" date="2013-12" db="EMBL/GenBank/DDBJ databases">
        <title>Evolution of pathogenesis and genome organization in the Tremellales.</title>
        <authorList>
            <person name="Cuomo C."/>
            <person name="Litvintseva A."/>
            <person name="Heitman J."/>
            <person name="Chen Y."/>
            <person name="Sun S."/>
            <person name="Springer D."/>
            <person name="Dromer F."/>
            <person name="Young S."/>
            <person name="Zeng Q."/>
            <person name="Chapman S."/>
            <person name="Gujja S."/>
            <person name="Saif S."/>
            <person name="Birren B."/>
        </authorList>
    </citation>
    <scope>NUCLEOTIDE SEQUENCE [LARGE SCALE GENOMIC DNA]</scope>
    <source>
        <strain evidence="3">BCC8398</strain>
    </source>
</reference>